<evidence type="ECO:0000313" key="3">
    <source>
        <dbReference type="Proteomes" id="UP000738349"/>
    </source>
</evidence>
<accession>A0A9P9J2Q9</accession>
<proteinExistence type="predicted"/>
<feature type="compositionally biased region" description="Basic residues" evidence="1">
    <location>
        <begin position="32"/>
        <end position="49"/>
    </location>
</feature>
<dbReference type="AlphaFoldDB" id="A0A9P9J2Q9"/>
<feature type="region of interest" description="Disordered" evidence="1">
    <location>
        <begin position="18"/>
        <end position="74"/>
    </location>
</feature>
<dbReference type="Proteomes" id="UP000738349">
    <property type="component" value="Unassembled WGS sequence"/>
</dbReference>
<dbReference type="PANTHER" id="PTHR38116:SF5">
    <property type="entry name" value="BZIP DOMAIN-CONTAINING PROTEIN"/>
    <property type="match status" value="1"/>
</dbReference>
<reference evidence="2" key="1">
    <citation type="journal article" date="2021" name="Nat. Commun.">
        <title>Genetic determinants of endophytism in the Arabidopsis root mycobiome.</title>
        <authorList>
            <person name="Mesny F."/>
            <person name="Miyauchi S."/>
            <person name="Thiergart T."/>
            <person name="Pickel B."/>
            <person name="Atanasova L."/>
            <person name="Karlsson M."/>
            <person name="Huettel B."/>
            <person name="Barry K.W."/>
            <person name="Haridas S."/>
            <person name="Chen C."/>
            <person name="Bauer D."/>
            <person name="Andreopoulos W."/>
            <person name="Pangilinan J."/>
            <person name="LaButti K."/>
            <person name="Riley R."/>
            <person name="Lipzen A."/>
            <person name="Clum A."/>
            <person name="Drula E."/>
            <person name="Henrissat B."/>
            <person name="Kohler A."/>
            <person name="Grigoriev I.V."/>
            <person name="Martin F.M."/>
            <person name="Hacquard S."/>
        </authorList>
    </citation>
    <scope>NUCLEOTIDE SEQUENCE</scope>
    <source>
        <strain evidence="2">MPI-CAGE-AT-0147</strain>
    </source>
</reference>
<dbReference type="EMBL" id="JAGMUV010000011">
    <property type="protein sequence ID" value="KAH7141106.1"/>
    <property type="molecule type" value="Genomic_DNA"/>
</dbReference>
<organism evidence="2 3">
    <name type="scientific">Dactylonectria macrodidyma</name>
    <dbReference type="NCBI Taxonomy" id="307937"/>
    <lineage>
        <taxon>Eukaryota</taxon>
        <taxon>Fungi</taxon>
        <taxon>Dikarya</taxon>
        <taxon>Ascomycota</taxon>
        <taxon>Pezizomycotina</taxon>
        <taxon>Sordariomycetes</taxon>
        <taxon>Hypocreomycetidae</taxon>
        <taxon>Hypocreales</taxon>
        <taxon>Nectriaceae</taxon>
        <taxon>Dactylonectria</taxon>
    </lineage>
</organism>
<keyword evidence="3" id="KW-1185">Reference proteome</keyword>
<evidence type="ECO:0000313" key="2">
    <source>
        <dbReference type="EMBL" id="KAH7141106.1"/>
    </source>
</evidence>
<evidence type="ECO:0000256" key="1">
    <source>
        <dbReference type="SAM" id="MobiDB-lite"/>
    </source>
</evidence>
<name>A0A9P9J2Q9_9HYPO</name>
<dbReference type="Pfam" id="PF11905">
    <property type="entry name" value="DUF3425"/>
    <property type="match status" value="1"/>
</dbReference>
<evidence type="ECO:0008006" key="4">
    <source>
        <dbReference type="Google" id="ProtNLM"/>
    </source>
</evidence>
<dbReference type="OrthoDB" id="2245989at2759"/>
<dbReference type="InterPro" id="IPR021833">
    <property type="entry name" value="DUF3425"/>
</dbReference>
<gene>
    <name evidence="2" type="ORF">EDB81DRAFT_948784</name>
</gene>
<sequence length="329" mass="36574">MASYQIFRLVPVRDEVPDENDEWASLGDVKERRKRQNRLNQRAARRRQRLNGTLENKPGVESMGIKGPSGSSSPFVQMKPMERAAATEVDGNPPHLCFPLTRDAQLLHVISLNVSRAVMTNYVIISSIPLLTSRFCAFPRVFTLPSPEDMLLWSASGAGVNFTLPPALMPTQIQQQIPHHGWVDLFPYPRLRDNLILALQADRLDEDAFMMDLVGEALGSLCGTGEVAGEEVTRLDPSDPKEMHSGSELDPTSIDSGEKAATDDPKQKETWSGDPGLVSWSDPWDINGWEITEAFAEKWAFLLQGCGDVLVATNVWRDIRGEDPLKVKV</sequence>
<protein>
    <recommendedName>
        <fullName evidence="4">BZIP domain-containing protein</fullName>
    </recommendedName>
</protein>
<feature type="compositionally biased region" description="Basic and acidic residues" evidence="1">
    <location>
        <begin position="231"/>
        <end position="247"/>
    </location>
</feature>
<feature type="compositionally biased region" description="Basic and acidic residues" evidence="1">
    <location>
        <begin position="256"/>
        <end position="271"/>
    </location>
</feature>
<dbReference type="PANTHER" id="PTHR38116">
    <property type="entry name" value="CHROMOSOME 7, WHOLE GENOME SHOTGUN SEQUENCE"/>
    <property type="match status" value="1"/>
</dbReference>
<comment type="caution">
    <text evidence="2">The sequence shown here is derived from an EMBL/GenBank/DDBJ whole genome shotgun (WGS) entry which is preliminary data.</text>
</comment>
<feature type="region of interest" description="Disordered" evidence="1">
    <location>
        <begin position="230"/>
        <end position="279"/>
    </location>
</feature>